<accession>A0A1Y2CD51</accession>
<dbReference type="Pfam" id="PF04525">
    <property type="entry name" value="LOR"/>
    <property type="match status" value="1"/>
</dbReference>
<name>A0A1Y2CD51_9FUNG</name>
<comment type="caution">
    <text evidence="1">The sequence shown here is derived from an EMBL/GenBank/DDBJ whole genome shotgun (WGS) entry which is preliminary data.</text>
</comment>
<dbReference type="Proteomes" id="UP000193920">
    <property type="component" value="Unassembled WGS sequence"/>
</dbReference>
<organism evidence="1 2">
    <name type="scientific">Neocallimastix californiae</name>
    <dbReference type="NCBI Taxonomy" id="1754190"/>
    <lineage>
        <taxon>Eukaryota</taxon>
        <taxon>Fungi</taxon>
        <taxon>Fungi incertae sedis</taxon>
        <taxon>Chytridiomycota</taxon>
        <taxon>Chytridiomycota incertae sedis</taxon>
        <taxon>Neocallimastigomycetes</taxon>
        <taxon>Neocallimastigales</taxon>
        <taxon>Neocallimastigaceae</taxon>
        <taxon>Neocallimastix</taxon>
    </lineage>
</organism>
<protein>
    <recommendedName>
        <fullName evidence="3">Tubby C-terminal domain-containing protein</fullName>
    </recommendedName>
</protein>
<dbReference type="InterPro" id="IPR007612">
    <property type="entry name" value="LOR"/>
</dbReference>
<reference evidence="1 2" key="1">
    <citation type="submission" date="2016-08" db="EMBL/GenBank/DDBJ databases">
        <title>A Parts List for Fungal Cellulosomes Revealed by Comparative Genomics.</title>
        <authorList>
            <consortium name="DOE Joint Genome Institute"/>
            <person name="Haitjema C.H."/>
            <person name="Gilmore S.P."/>
            <person name="Henske J.K."/>
            <person name="Solomon K.V."/>
            <person name="De Groot R."/>
            <person name="Kuo A."/>
            <person name="Mondo S.J."/>
            <person name="Salamov A.A."/>
            <person name="Labutti K."/>
            <person name="Zhao Z."/>
            <person name="Chiniquy J."/>
            <person name="Barry K."/>
            <person name="Brewer H.M."/>
            <person name="Purvine S.O."/>
            <person name="Wright A.T."/>
            <person name="Boxma B."/>
            <person name="Van Alen T."/>
            <person name="Hackstein J.H."/>
            <person name="Baker S.E."/>
            <person name="Grigoriev I.V."/>
            <person name="O'Malley M.A."/>
        </authorList>
    </citation>
    <scope>NUCLEOTIDE SEQUENCE [LARGE SCALE GENOMIC DNA]</scope>
    <source>
        <strain evidence="1 2">G1</strain>
    </source>
</reference>
<dbReference type="AlphaFoldDB" id="A0A1Y2CD51"/>
<gene>
    <name evidence="1" type="ORF">LY90DRAFT_703600</name>
</gene>
<evidence type="ECO:0000313" key="1">
    <source>
        <dbReference type="EMBL" id="ORY44981.1"/>
    </source>
</evidence>
<evidence type="ECO:0008006" key="3">
    <source>
        <dbReference type="Google" id="ProtNLM"/>
    </source>
</evidence>
<keyword evidence="2" id="KW-1185">Reference proteome</keyword>
<sequence>MLGNNFETLNQENDYSNESRKIGIYEKYIYNHPMVLKFDYSLFKKPNFIINDENNNPLFKFNKKNTGKILDMNDNVILNFRLEIVNSLDMKLHTYVDNEIFNKNIIEISRIDKYRYQLILLNNEKTKIKLLVIGENSKNLKIYYYKDLEKVEICDNSYNDGENTLRIKPGVDILLAFSVIFSILQLHEANNLFLGKPLK</sequence>
<evidence type="ECO:0000313" key="2">
    <source>
        <dbReference type="Proteomes" id="UP000193920"/>
    </source>
</evidence>
<dbReference type="EMBL" id="MCOG01000112">
    <property type="protein sequence ID" value="ORY44981.1"/>
    <property type="molecule type" value="Genomic_DNA"/>
</dbReference>
<proteinExistence type="predicted"/>